<proteinExistence type="predicted"/>
<feature type="transmembrane region" description="Helical" evidence="1">
    <location>
        <begin position="81"/>
        <end position="103"/>
    </location>
</feature>
<dbReference type="AlphaFoldDB" id="A0A5B7ZPM0"/>
<dbReference type="Proteomes" id="UP000308149">
    <property type="component" value="Chromosome"/>
</dbReference>
<dbReference type="OrthoDB" id="6061388at2"/>
<evidence type="ECO:0000313" key="2">
    <source>
        <dbReference type="EMBL" id="QDA56503.1"/>
    </source>
</evidence>
<feature type="transmembrane region" description="Helical" evidence="1">
    <location>
        <begin position="49"/>
        <end position="69"/>
    </location>
</feature>
<dbReference type="EMBL" id="CP040871">
    <property type="protein sequence ID" value="QDA56503.1"/>
    <property type="molecule type" value="Genomic_DNA"/>
</dbReference>
<organism evidence="2 3">
    <name type="scientific">Thermomonas aquatica</name>
    <dbReference type="NCBI Taxonomy" id="2202149"/>
    <lineage>
        <taxon>Bacteria</taxon>
        <taxon>Pseudomonadati</taxon>
        <taxon>Pseudomonadota</taxon>
        <taxon>Gammaproteobacteria</taxon>
        <taxon>Lysobacterales</taxon>
        <taxon>Lysobacteraceae</taxon>
        <taxon>Thermomonas</taxon>
    </lineage>
</organism>
<evidence type="ECO:0000313" key="3">
    <source>
        <dbReference type="Proteomes" id="UP000308149"/>
    </source>
</evidence>
<protein>
    <submittedName>
        <fullName evidence="2">Uncharacterized protein</fullName>
    </submittedName>
</protein>
<keyword evidence="1" id="KW-0472">Membrane</keyword>
<sequence length="113" mass="12178">MASFKFFAAMSENAFVPAALMFAAMFGAPQLIWLWFLRKGPINDDQTRVAHFTLAAFVFSSILFGYFPGVSRPTWGGEGHFEVPAAFLLEGLITIIGVVVFVARGKGANTGAA</sequence>
<name>A0A5B7ZPM0_9GAMM</name>
<keyword evidence="1" id="KW-1133">Transmembrane helix</keyword>
<gene>
    <name evidence="2" type="ORF">FHQ07_03830</name>
</gene>
<reference evidence="2 3" key="1">
    <citation type="submission" date="2019-06" db="EMBL/GenBank/DDBJ databases">
        <title>Thermomonas aquatica sp. nov., isolated from an industrial wastewater treatment plant.</title>
        <authorList>
            <person name="Jeon J.H."/>
            <person name="Park D.-S."/>
        </authorList>
    </citation>
    <scope>NUCLEOTIDE SEQUENCE [LARGE SCALE GENOMIC DNA]</scope>
    <source>
        <strain evidence="2 3">SY21</strain>
    </source>
</reference>
<accession>A0A5B7ZPM0</accession>
<evidence type="ECO:0000256" key="1">
    <source>
        <dbReference type="SAM" id="Phobius"/>
    </source>
</evidence>
<dbReference type="KEGG" id="thes:FHQ07_03830"/>
<feature type="transmembrane region" description="Helical" evidence="1">
    <location>
        <begin position="14"/>
        <end position="37"/>
    </location>
</feature>
<dbReference type="RefSeq" id="WP_139715428.1">
    <property type="nucleotide sequence ID" value="NZ_CP040871.1"/>
</dbReference>
<keyword evidence="3" id="KW-1185">Reference proteome</keyword>
<keyword evidence="1" id="KW-0812">Transmembrane</keyword>